<dbReference type="RefSeq" id="WP_272945246.1">
    <property type="nucleotide sequence ID" value="NZ_JDUT01000004.1"/>
</dbReference>
<dbReference type="STRING" id="1437607.BISA_0715"/>
<proteinExistence type="predicted"/>
<evidence type="ECO:0000313" key="1">
    <source>
        <dbReference type="EMBL" id="KFI92316.1"/>
    </source>
</evidence>
<dbReference type="EMBL" id="JGZN01000008">
    <property type="protein sequence ID" value="KFI92316.1"/>
    <property type="molecule type" value="Genomic_DNA"/>
</dbReference>
<name>A0A087D9W6_9BIFI</name>
<evidence type="ECO:0000313" key="2">
    <source>
        <dbReference type="Proteomes" id="UP000029066"/>
    </source>
</evidence>
<protein>
    <submittedName>
        <fullName evidence="1">Uncharacterized protein</fullName>
    </submittedName>
</protein>
<dbReference type="Proteomes" id="UP000029066">
    <property type="component" value="Unassembled WGS sequence"/>
</dbReference>
<accession>A0A087D9W6</accession>
<sequence length="43" mass="5052">MVNDNDGQRIGNFDQFKHDDPEFTAIINRFVGGDVTEQWRVLR</sequence>
<organism evidence="1 2">
    <name type="scientific">Bifidobacterium saguini DSM 23967</name>
    <dbReference type="NCBI Taxonomy" id="1437607"/>
    <lineage>
        <taxon>Bacteria</taxon>
        <taxon>Bacillati</taxon>
        <taxon>Actinomycetota</taxon>
        <taxon>Actinomycetes</taxon>
        <taxon>Bifidobacteriales</taxon>
        <taxon>Bifidobacteriaceae</taxon>
        <taxon>Bifidobacterium</taxon>
    </lineage>
</organism>
<comment type="caution">
    <text evidence="1">The sequence shown here is derived from an EMBL/GenBank/DDBJ whole genome shotgun (WGS) entry which is preliminary data.</text>
</comment>
<gene>
    <name evidence="1" type="ORF">BISA_0715</name>
</gene>
<dbReference type="AlphaFoldDB" id="A0A087D9W6"/>
<reference evidence="1 2" key="1">
    <citation type="submission" date="2014-03" db="EMBL/GenBank/DDBJ databases">
        <title>Genomics of Bifidobacteria.</title>
        <authorList>
            <person name="Ventura M."/>
            <person name="Milani C."/>
            <person name="Lugli G.A."/>
        </authorList>
    </citation>
    <scope>NUCLEOTIDE SEQUENCE [LARGE SCALE GENOMIC DNA]</scope>
    <source>
        <strain evidence="1 2">DSM 23967</strain>
    </source>
</reference>